<organism evidence="1">
    <name type="scientific">marine sediment metagenome</name>
    <dbReference type="NCBI Taxonomy" id="412755"/>
    <lineage>
        <taxon>unclassified sequences</taxon>
        <taxon>metagenomes</taxon>
        <taxon>ecological metagenomes</taxon>
    </lineage>
</organism>
<name>A0A0F9MV87_9ZZZZ</name>
<comment type="caution">
    <text evidence="1">The sequence shown here is derived from an EMBL/GenBank/DDBJ whole genome shotgun (WGS) entry which is preliminary data.</text>
</comment>
<dbReference type="AlphaFoldDB" id="A0A0F9MV87"/>
<proteinExistence type="predicted"/>
<gene>
    <name evidence="1" type="ORF">LCGC14_1338620</name>
</gene>
<protein>
    <submittedName>
        <fullName evidence="1">Uncharacterized protein</fullName>
    </submittedName>
</protein>
<evidence type="ECO:0000313" key="1">
    <source>
        <dbReference type="EMBL" id="KKM80555.1"/>
    </source>
</evidence>
<accession>A0A0F9MV87</accession>
<reference evidence="1" key="1">
    <citation type="journal article" date="2015" name="Nature">
        <title>Complex archaea that bridge the gap between prokaryotes and eukaryotes.</title>
        <authorList>
            <person name="Spang A."/>
            <person name="Saw J.H."/>
            <person name="Jorgensen S.L."/>
            <person name="Zaremba-Niedzwiedzka K."/>
            <person name="Martijn J."/>
            <person name="Lind A.E."/>
            <person name="van Eijk R."/>
            <person name="Schleper C."/>
            <person name="Guy L."/>
            <person name="Ettema T.J."/>
        </authorList>
    </citation>
    <scope>NUCLEOTIDE SEQUENCE</scope>
</reference>
<sequence length="44" mass="5481">MHEFIRLVKSFFRRRRVQSLEHSTFYMDWGAEQIAKIRRNEPIT</sequence>
<dbReference type="EMBL" id="LAZR01008160">
    <property type="protein sequence ID" value="KKM80555.1"/>
    <property type="molecule type" value="Genomic_DNA"/>
</dbReference>